<dbReference type="Pfam" id="PF12833">
    <property type="entry name" value="HTH_18"/>
    <property type="match status" value="1"/>
</dbReference>
<dbReference type="PROSITE" id="PS01124">
    <property type="entry name" value="HTH_ARAC_FAMILY_2"/>
    <property type="match status" value="1"/>
</dbReference>
<dbReference type="AlphaFoldDB" id="A0A6C8YJK6"/>
<gene>
    <name evidence="5" type="ORF">AIF45_24535</name>
</gene>
<evidence type="ECO:0000256" key="2">
    <source>
        <dbReference type="ARBA" id="ARBA00023125"/>
    </source>
</evidence>
<keyword evidence="2" id="KW-0238">DNA-binding</keyword>
<evidence type="ECO:0000259" key="4">
    <source>
        <dbReference type="PROSITE" id="PS01124"/>
    </source>
</evidence>
<accession>A0A6C8YJK6</accession>
<dbReference type="GO" id="GO:0003700">
    <property type="term" value="F:DNA-binding transcription factor activity"/>
    <property type="evidence" value="ECO:0007669"/>
    <property type="project" value="InterPro"/>
</dbReference>
<sequence>YIIFQSAQIPHIQQILNQIITEYFLEEEFSSRIITLYLPILFTELVRKCDTYLADDLTNSQSSTTSTMLEVIKLIESNYRTITLTSAADTLGYNKNYLSNFIKKNTNFTFTELVNKQKMLAANLLIETTSTPIELIIEKVGFSNKTYFYSLYKRTFNLLPNEVRNKK</sequence>
<dbReference type="InterPro" id="IPR018060">
    <property type="entry name" value="HTH_AraC"/>
</dbReference>
<comment type="caution">
    <text evidence="5">The sequence shown here is derived from an EMBL/GenBank/DDBJ whole genome shotgun (WGS) entry which is preliminary data.</text>
</comment>
<name>A0A6C8YJK6_SALER</name>
<evidence type="ECO:0000313" key="5">
    <source>
        <dbReference type="EMBL" id="MII82135.1"/>
    </source>
</evidence>
<dbReference type="GO" id="GO:0043565">
    <property type="term" value="F:sequence-specific DNA binding"/>
    <property type="evidence" value="ECO:0007669"/>
    <property type="project" value="InterPro"/>
</dbReference>
<dbReference type="PANTHER" id="PTHR43280">
    <property type="entry name" value="ARAC-FAMILY TRANSCRIPTIONAL REGULATOR"/>
    <property type="match status" value="1"/>
</dbReference>
<reference evidence="5" key="1">
    <citation type="submission" date="2018-08" db="EMBL/GenBank/DDBJ databases">
        <authorList>
            <consortium name="GenomeTrakr network: Whole genome sequencing for foodborne pathogen traceback"/>
        </authorList>
    </citation>
    <scope>NUCLEOTIDE SEQUENCE [LARGE SCALE GENOMIC DNA]</scope>
    <source>
        <strain evidence="5">FDA00003943</strain>
    </source>
</reference>
<proteinExistence type="predicted"/>
<feature type="domain" description="HTH araC/xylS-type" evidence="4">
    <location>
        <begin position="69"/>
        <end position="166"/>
    </location>
</feature>
<evidence type="ECO:0000256" key="3">
    <source>
        <dbReference type="ARBA" id="ARBA00023163"/>
    </source>
</evidence>
<keyword evidence="3" id="KW-0804">Transcription</keyword>
<dbReference type="SMART" id="SM00342">
    <property type="entry name" value="HTH_ARAC"/>
    <property type="match status" value="1"/>
</dbReference>
<dbReference type="Proteomes" id="UP000885342">
    <property type="component" value="Unassembled WGS sequence"/>
</dbReference>
<protein>
    <submittedName>
        <fullName evidence="5">Helix-turn-helix domain-containing protein</fullName>
    </submittedName>
</protein>
<dbReference type="Gene3D" id="1.10.10.60">
    <property type="entry name" value="Homeodomain-like"/>
    <property type="match status" value="2"/>
</dbReference>
<dbReference type="PANTHER" id="PTHR43280:SF28">
    <property type="entry name" value="HTH-TYPE TRANSCRIPTIONAL ACTIVATOR RHAS"/>
    <property type="match status" value="1"/>
</dbReference>
<feature type="non-terminal residue" evidence="5">
    <location>
        <position position="1"/>
    </location>
</feature>
<evidence type="ECO:0000256" key="1">
    <source>
        <dbReference type="ARBA" id="ARBA00023015"/>
    </source>
</evidence>
<dbReference type="EMBL" id="RSKH01000067">
    <property type="protein sequence ID" value="MII82135.1"/>
    <property type="molecule type" value="Genomic_DNA"/>
</dbReference>
<organism evidence="5">
    <name type="scientific">Salmonella enterica subsp. salamae</name>
    <dbReference type="NCBI Taxonomy" id="59202"/>
    <lineage>
        <taxon>Bacteria</taxon>
        <taxon>Pseudomonadati</taxon>
        <taxon>Pseudomonadota</taxon>
        <taxon>Gammaproteobacteria</taxon>
        <taxon>Enterobacterales</taxon>
        <taxon>Enterobacteriaceae</taxon>
        <taxon>Salmonella</taxon>
    </lineage>
</organism>
<dbReference type="SUPFAM" id="SSF46689">
    <property type="entry name" value="Homeodomain-like"/>
    <property type="match status" value="1"/>
</dbReference>
<keyword evidence="1" id="KW-0805">Transcription regulation</keyword>
<dbReference type="InterPro" id="IPR009057">
    <property type="entry name" value="Homeodomain-like_sf"/>
</dbReference>